<gene>
    <name evidence="2" type="ORF">NCTC10485_01673</name>
</gene>
<evidence type="ECO:0000313" key="2">
    <source>
        <dbReference type="EMBL" id="VEG47395.1"/>
    </source>
</evidence>
<evidence type="ECO:0000256" key="1">
    <source>
        <dbReference type="SAM" id="MobiDB-lite"/>
    </source>
</evidence>
<accession>A0A448I4T2</accession>
<protein>
    <submittedName>
        <fullName evidence="2">Uncharacterized protein</fullName>
    </submittedName>
</protein>
<dbReference type="Proteomes" id="UP000282551">
    <property type="component" value="Chromosome"/>
</dbReference>
<name>A0A448I4T2_MYCCI</name>
<dbReference type="EMBL" id="LR134355">
    <property type="protein sequence ID" value="VEG47395.1"/>
    <property type="molecule type" value="Genomic_DNA"/>
</dbReference>
<dbReference type="RefSeq" id="WP_126333330.1">
    <property type="nucleotide sequence ID" value="NZ_AP022604.1"/>
</dbReference>
<sequence>MSEASLTQRLSSALADVANVVEESDGALTVSQAGAVASLRVVTIAEGLEMVSLTQPLAWDLPLNAKLRAAVAEHAAHTVLGTVALIEKAPEQSSAKHAGTPANGDSVTSARRRTPSKKVADVMLRYNFPGAGLSDDALRTLILMVLAAGSDVRRALLN</sequence>
<proteinExistence type="predicted"/>
<keyword evidence="3" id="KW-1185">Reference proteome</keyword>
<dbReference type="OrthoDB" id="4623481at2"/>
<dbReference type="AlphaFoldDB" id="A0A448I4T2"/>
<organism evidence="2 3">
    <name type="scientific">Mycolicibacterium chitae</name>
    <name type="common">Mycobacterium chitae</name>
    <dbReference type="NCBI Taxonomy" id="1792"/>
    <lineage>
        <taxon>Bacteria</taxon>
        <taxon>Bacillati</taxon>
        <taxon>Actinomycetota</taxon>
        <taxon>Actinomycetes</taxon>
        <taxon>Mycobacteriales</taxon>
        <taxon>Mycobacteriaceae</taxon>
        <taxon>Mycolicibacterium</taxon>
    </lineage>
</organism>
<reference evidence="2 3" key="1">
    <citation type="submission" date="2018-12" db="EMBL/GenBank/DDBJ databases">
        <authorList>
            <consortium name="Pathogen Informatics"/>
        </authorList>
    </citation>
    <scope>NUCLEOTIDE SEQUENCE [LARGE SCALE GENOMIC DNA]</scope>
    <source>
        <strain evidence="2 3">NCTC10485</strain>
    </source>
</reference>
<feature type="region of interest" description="Disordered" evidence="1">
    <location>
        <begin position="91"/>
        <end position="114"/>
    </location>
</feature>
<evidence type="ECO:0000313" key="3">
    <source>
        <dbReference type="Proteomes" id="UP000282551"/>
    </source>
</evidence>